<reference evidence="1 2" key="1">
    <citation type="submission" date="2016-06" db="EMBL/GenBank/DDBJ databases">
        <authorList>
            <person name="Sutton G."/>
            <person name="Brinkac L."/>
            <person name="Sanka R."/>
            <person name="Adams M."/>
            <person name="Lau E."/>
            <person name="Garcia-Basteiro A."/>
            <person name="Lopez-Varela E."/>
            <person name="Palencia S."/>
        </authorList>
    </citation>
    <scope>NUCLEOTIDE SEQUENCE [LARGE SCALE GENOMIC DNA]</scope>
    <source>
        <strain evidence="1 2">1164983.0</strain>
    </source>
</reference>
<evidence type="ECO:0000313" key="2">
    <source>
        <dbReference type="Proteomes" id="UP000093894"/>
    </source>
</evidence>
<proteinExistence type="predicted"/>
<name>A0A853LUZ4_9MYCO</name>
<dbReference type="EMBL" id="LZLG01000114">
    <property type="protein sequence ID" value="OBJ58278.1"/>
    <property type="molecule type" value="Genomic_DNA"/>
</dbReference>
<organism evidence="1 2">
    <name type="scientific">Mycobacterium colombiense</name>
    <dbReference type="NCBI Taxonomy" id="339268"/>
    <lineage>
        <taxon>Bacteria</taxon>
        <taxon>Bacillati</taxon>
        <taxon>Actinomycetota</taxon>
        <taxon>Actinomycetes</taxon>
        <taxon>Mycobacteriales</taxon>
        <taxon>Mycobacteriaceae</taxon>
        <taxon>Mycobacterium</taxon>
        <taxon>Mycobacterium avium complex (MAC)</taxon>
    </lineage>
</organism>
<accession>A0A853LUZ4</accession>
<sequence>MTTLPSGYRLGTTAAAFAFRRLTIDVGLLPLCARSHALAALVFPLQSLAFALRGRALAFVRALLSFVGHPLAVVRYSLALVGDPISSPRLKFAPVEVSLALREGVFTLVERVSPPFQLRGRLDTILGGHSSP</sequence>
<comment type="caution">
    <text evidence="1">The sequence shown here is derived from an EMBL/GenBank/DDBJ whole genome shotgun (WGS) entry which is preliminary data.</text>
</comment>
<protein>
    <submittedName>
        <fullName evidence="1">Uncharacterized protein</fullName>
    </submittedName>
</protein>
<gene>
    <name evidence="1" type="ORF">A5628_01295</name>
</gene>
<dbReference type="AlphaFoldDB" id="A0A853LUZ4"/>
<dbReference type="Proteomes" id="UP000093894">
    <property type="component" value="Unassembled WGS sequence"/>
</dbReference>
<evidence type="ECO:0000313" key="1">
    <source>
        <dbReference type="EMBL" id="OBJ58278.1"/>
    </source>
</evidence>